<protein>
    <recommendedName>
        <fullName evidence="2">Pyridoxal phosphate homeostasis protein</fullName>
        <shortName evidence="2">PLP homeostasis protein</shortName>
    </recommendedName>
</protein>
<dbReference type="HAMAP" id="MF_02087">
    <property type="entry name" value="PLP_homeostasis"/>
    <property type="match status" value="1"/>
</dbReference>
<dbReference type="SUPFAM" id="SSF51419">
    <property type="entry name" value="PLP-binding barrel"/>
    <property type="match status" value="1"/>
</dbReference>
<feature type="modified residue" description="N6-(pyridoxal phosphate)lysine" evidence="2 3">
    <location>
        <position position="39"/>
    </location>
</feature>
<evidence type="ECO:0000259" key="5">
    <source>
        <dbReference type="Pfam" id="PF01168"/>
    </source>
</evidence>
<dbReference type="PANTHER" id="PTHR10146:SF14">
    <property type="entry name" value="PYRIDOXAL PHOSPHATE HOMEOSTASIS PROTEIN"/>
    <property type="match status" value="1"/>
</dbReference>
<dbReference type="NCBIfam" id="TIGR00044">
    <property type="entry name" value="YggS family pyridoxal phosphate-dependent enzyme"/>
    <property type="match status" value="1"/>
</dbReference>
<feature type="domain" description="Alanine racemase N-terminal" evidence="5">
    <location>
        <begin position="49"/>
        <end position="229"/>
    </location>
</feature>
<dbReference type="GO" id="GO:0030170">
    <property type="term" value="F:pyridoxal phosphate binding"/>
    <property type="evidence" value="ECO:0007669"/>
    <property type="project" value="UniProtKB-UniRule"/>
</dbReference>
<comment type="function">
    <text evidence="2">Pyridoxal 5'-phosphate (PLP)-binding protein, which is involved in PLP homeostasis.</text>
</comment>
<evidence type="ECO:0000313" key="7">
    <source>
        <dbReference type="Proteomes" id="UP000192634"/>
    </source>
</evidence>
<dbReference type="OrthoDB" id="9804072at2"/>
<evidence type="ECO:0000256" key="1">
    <source>
        <dbReference type="ARBA" id="ARBA00022898"/>
    </source>
</evidence>
<dbReference type="InterPro" id="IPR001608">
    <property type="entry name" value="Ala_racemase_N"/>
</dbReference>
<keyword evidence="1 2" id="KW-0663">Pyridoxal phosphate</keyword>
<comment type="cofactor">
    <cofactor evidence="3">
        <name>pyridoxal 5'-phosphate</name>
        <dbReference type="ChEBI" id="CHEBI:597326"/>
    </cofactor>
</comment>
<reference evidence="6 7" key="1">
    <citation type="submission" date="2017-04" db="EMBL/GenBank/DDBJ databases">
        <authorList>
            <person name="Afonso C.L."/>
            <person name="Miller P.J."/>
            <person name="Scott M.A."/>
            <person name="Spackman E."/>
            <person name="Goraichik I."/>
            <person name="Dimitrov K.M."/>
            <person name="Suarez D.L."/>
            <person name="Swayne D.E."/>
        </authorList>
    </citation>
    <scope>NUCLEOTIDE SEQUENCE [LARGE SCALE GENOMIC DNA]</scope>
    <source>
        <strain evidence="6 7">CGMCC 1.12511</strain>
    </source>
</reference>
<evidence type="ECO:0000256" key="4">
    <source>
        <dbReference type="RuleBase" id="RU004514"/>
    </source>
</evidence>
<evidence type="ECO:0000256" key="3">
    <source>
        <dbReference type="PIRSR" id="PIRSR004848-1"/>
    </source>
</evidence>
<dbReference type="InterPro" id="IPR029066">
    <property type="entry name" value="PLP-binding_barrel"/>
</dbReference>
<dbReference type="Proteomes" id="UP000192634">
    <property type="component" value="Unassembled WGS sequence"/>
</dbReference>
<dbReference type="PANTHER" id="PTHR10146">
    <property type="entry name" value="PROLINE SYNTHETASE CO-TRANSCRIBED BACTERIAL HOMOLOG PROTEIN"/>
    <property type="match status" value="1"/>
</dbReference>
<dbReference type="RefSeq" id="WP_084450648.1">
    <property type="nucleotide sequence ID" value="NZ_FWXN01000005.1"/>
</dbReference>
<proteinExistence type="inferred from homology"/>
<gene>
    <name evidence="6" type="ORF">SAMN06296429_105208</name>
</gene>
<dbReference type="EMBL" id="FWXN01000005">
    <property type="protein sequence ID" value="SMC58640.1"/>
    <property type="molecule type" value="Genomic_DNA"/>
</dbReference>
<name>A0A1W2ADF6_9MICO</name>
<accession>A0A1W2ADF6</accession>
<evidence type="ECO:0000313" key="6">
    <source>
        <dbReference type="EMBL" id="SMC58640.1"/>
    </source>
</evidence>
<sequence>MSRREELAERLAAVEGRVAAACEAAGRSRDEVQLIVVTKFFPRSDVDLLAELGMRDLGENREQEAAAKLADGGPPSGVRTHFIGQLQSNKAGAVTRWADVVQSVDRPKLVGALARGAEDAGREVTALVQVDLDPAGGTGRGGAAPADVPALADAIASSPLRLGGLMTVAPLGVDPEPAFARLAALAEALRADHPEASWISAGMSGDLEAAVRHGATHLRVGTAILGDRPSHR</sequence>
<dbReference type="InterPro" id="IPR011078">
    <property type="entry name" value="PyrdxlP_homeostasis"/>
</dbReference>
<dbReference type="Pfam" id="PF01168">
    <property type="entry name" value="Ala_racemase_N"/>
    <property type="match status" value="1"/>
</dbReference>
<dbReference type="AlphaFoldDB" id="A0A1W2ADF6"/>
<organism evidence="6 7">
    <name type="scientific">Janibacter indicus</name>
    <dbReference type="NCBI Taxonomy" id="857417"/>
    <lineage>
        <taxon>Bacteria</taxon>
        <taxon>Bacillati</taxon>
        <taxon>Actinomycetota</taxon>
        <taxon>Actinomycetes</taxon>
        <taxon>Micrococcales</taxon>
        <taxon>Intrasporangiaceae</taxon>
        <taxon>Janibacter</taxon>
    </lineage>
</organism>
<comment type="similarity">
    <text evidence="2 4">Belongs to the pyridoxal phosphate-binding protein YggS/PROSC family.</text>
</comment>
<dbReference type="Gene3D" id="3.20.20.10">
    <property type="entry name" value="Alanine racemase"/>
    <property type="match status" value="1"/>
</dbReference>
<evidence type="ECO:0000256" key="2">
    <source>
        <dbReference type="HAMAP-Rule" id="MF_02087"/>
    </source>
</evidence>
<dbReference type="PIRSF" id="PIRSF004848">
    <property type="entry name" value="YBL036c_PLPDEIII"/>
    <property type="match status" value="1"/>
</dbReference>